<dbReference type="PANTHER" id="PTHR33866">
    <property type="entry name" value="S-ADENOSYLMETHIONINE DECARBOXYLASE PROENZYME"/>
    <property type="match status" value="1"/>
</dbReference>
<feature type="site" description="Cleavage (non-hydrolytic); by autolysis" evidence="15">
    <location>
        <begin position="64"/>
        <end position="65"/>
    </location>
</feature>
<gene>
    <name evidence="15" type="primary">speH</name>
    <name evidence="16" type="ORF">JGI24_01460</name>
</gene>
<dbReference type="FunFam" id="3.30.360.110:FF:000001">
    <property type="entry name" value="S-adenosylmethionine decarboxylase proenzyme"/>
    <property type="match status" value="1"/>
</dbReference>
<keyword evidence="9 15" id="KW-0456">Lyase</keyword>
<evidence type="ECO:0000256" key="12">
    <source>
        <dbReference type="ARBA" id="ARBA00048112"/>
    </source>
</evidence>
<dbReference type="InterPro" id="IPR003826">
    <property type="entry name" value="AdoMetDC_fam_prok"/>
</dbReference>
<dbReference type="Gene3D" id="3.30.160.750">
    <property type="match status" value="1"/>
</dbReference>
<dbReference type="UniPathway" id="UPA00331">
    <property type="reaction ID" value="UER00451"/>
</dbReference>
<dbReference type="PANTHER" id="PTHR33866:SF2">
    <property type="entry name" value="S-ADENOSYLMETHIONINE DECARBOXYLASE PROENZYME"/>
    <property type="match status" value="1"/>
</dbReference>
<proteinExistence type="inferred from homology"/>
<dbReference type="InterPro" id="IPR016067">
    <property type="entry name" value="S-AdoMet_deCO2ase_core"/>
</dbReference>
<keyword evidence="7 15" id="KW-0620">Polyamine biosynthesis</keyword>
<keyword evidence="8 15" id="KW-0865">Zymogen</keyword>
<dbReference type="OrthoDB" id="9793120at2"/>
<dbReference type="InterPro" id="IPR042284">
    <property type="entry name" value="AdoMetDC_N"/>
</dbReference>
<keyword evidence="11 15" id="KW-0670">Pyruvate</keyword>
<evidence type="ECO:0000256" key="2">
    <source>
        <dbReference type="ARBA" id="ARBA00011601"/>
    </source>
</evidence>
<dbReference type="InterPro" id="IPR017716">
    <property type="entry name" value="S-AdoMet_deCOase_pro-enz"/>
</dbReference>
<dbReference type="EMBL" id="CZVU01000086">
    <property type="protein sequence ID" value="CUT04277.1"/>
    <property type="molecule type" value="Genomic_DNA"/>
</dbReference>
<evidence type="ECO:0000256" key="6">
    <source>
        <dbReference type="ARBA" id="ARBA00023066"/>
    </source>
</evidence>
<evidence type="ECO:0000313" key="17">
    <source>
        <dbReference type="Proteomes" id="UP000243065"/>
    </source>
</evidence>
<evidence type="ECO:0000256" key="15">
    <source>
        <dbReference type="HAMAP-Rule" id="MF_00464"/>
    </source>
</evidence>
<dbReference type="NCBIfam" id="TIGR03330">
    <property type="entry name" value="SAM_DCase_Bsu"/>
    <property type="match status" value="1"/>
</dbReference>
<feature type="active site" description="Proton donor; for catalytic activity" evidence="15">
    <location>
        <position position="85"/>
    </location>
</feature>
<dbReference type="Proteomes" id="UP000243065">
    <property type="component" value="Unassembled WGS sequence"/>
</dbReference>
<keyword evidence="17" id="KW-1185">Reference proteome</keyword>
<keyword evidence="6 15" id="KW-0745">Spermidine biosynthesis</keyword>
<keyword evidence="10 15" id="KW-0704">Schiff base</keyword>
<evidence type="ECO:0000256" key="5">
    <source>
        <dbReference type="ARBA" id="ARBA00022813"/>
    </source>
</evidence>
<feature type="active site" description="Schiff-base intermediate with substrate; via pyruvic acid" evidence="15">
    <location>
        <position position="65"/>
    </location>
</feature>
<evidence type="ECO:0000256" key="10">
    <source>
        <dbReference type="ARBA" id="ARBA00023270"/>
    </source>
</evidence>
<feature type="chain" id="PRO_5029058395" description="S-adenosylmethionine decarboxylase alpha chain" evidence="15">
    <location>
        <begin position="65"/>
        <end position="137"/>
    </location>
</feature>
<comment type="PTM">
    <text evidence="15">Is synthesized initially as an inactive proenzyme. Formation of the active enzyme involves a self-maturation process in which the active site pyruvoyl group is generated from an internal serine residue via an autocatalytic post-translational modification. Two non-identical subunits are generated from the proenzyme in this reaction, and the pyruvate is formed at the N-terminus of the alpha chain, which is derived from the carboxyl end of the proenzyme. The post-translation cleavage follows an unusual pathway, termed non-hydrolytic serinolysis, in which the side chain hydroxyl group of the serine supplies its oxygen atom to form the C-terminus of the beta chain, while the remainder of the serine residue undergoes an oxidative deamination to produce ammonia and the pyruvoyl group blocking the N-terminus of the alpha chain.</text>
</comment>
<evidence type="ECO:0000256" key="1">
    <source>
        <dbReference type="ARBA" id="ARBA00004911"/>
    </source>
</evidence>
<dbReference type="EC" id="4.1.1.50" evidence="15"/>
<sequence length="137" mass="15255">MKLKALGRHLLIELFNCDRKLLNDVNFVEKVLTKSAELAGATIVKTFFHTFNPHGVSGVVVIAESHLTIHTWPEYGYAAIDVFTCGDDVDPYVSYQYLKEKFKAKSAYLMEVKRGLSENIMGTITKKISAGVLAGEK</sequence>
<dbReference type="InterPro" id="IPR042286">
    <property type="entry name" value="AdoMetDC_C"/>
</dbReference>
<reference evidence="16 17" key="1">
    <citation type="submission" date="2015-11" db="EMBL/GenBank/DDBJ databases">
        <authorList>
            <person name="Varghese N."/>
        </authorList>
    </citation>
    <scope>NUCLEOTIDE SEQUENCE [LARGE SCALE GENOMIC DNA]</scope>
    <source>
        <strain evidence="16 17">JGI-24</strain>
    </source>
</reference>
<comment type="catalytic activity">
    <reaction evidence="12 15">
        <text>S-adenosyl-L-methionine + H(+) = S-adenosyl 3-(methylsulfanyl)propylamine + CO2</text>
        <dbReference type="Rhea" id="RHEA:15981"/>
        <dbReference type="ChEBI" id="CHEBI:15378"/>
        <dbReference type="ChEBI" id="CHEBI:16526"/>
        <dbReference type="ChEBI" id="CHEBI:57443"/>
        <dbReference type="ChEBI" id="CHEBI:59789"/>
        <dbReference type="EC" id="4.1.1.50"/>
    </reaction>
</comment>
<protein>
    <recommendedName>
        <fullName evidence="15">S-adenosylmethionine decarboxylase proenzyme</fullName>
        <shortName evidence="15">AdoMetDC</shortName>
        <shortName evidence="15">SAMDC</shortName>
        <ecNumber evidence="15">4.1.1.50</ecNumber>
    </recommendedName>
    <component>
        <recommendedName>
            <fullName evidence="15">S-adenosylmethionine decarboxylase beta chain</fullName>
        </recommendedName>
    </component>
    <component>
        <recommendedName>
            <fullName evidence="15">S-adenosylmethionine decarboxylase alpha chain</fullName>
        </recommendedName>
    </component>
</protein>
<evidence type="ECO:0000256" key="13">
    <source>
        <dbReference type="ARBA" id="ARBA00056215"/>
    </source>
</evidence>
<comment type="similarity">
    <text evidence="14 15">Belongs to the prokaryotic AdoMetDC family. Type 1 subfamily.</text>
</comment>
<dbReference type="GO" id="GO:0005829">
    <property type="term" value="C:cytosol"/>
    <property type="evidence" value="ECO:0007669"/>
    <property type="project" value="TreeGrafter"/>
</dbReference>
<evidence type="ECO:0000256" key="8">
    <source>
        <dbReference type="ARBA" id="ARBA00023145"/>
    </source>
</evidence>
<dbReference type="AlphaFoldDB" id="A0A656DBC5"/>
<evidence type="ECO:0000256" key="11">
    <source>
        <dbReference type="ARBA" id="ARBA00023317"/>
    </source>
</evidence>
<dbReference type="GO" id="GO:0004014">
    <property type="term" value="F:adenosylmethionine decarboxylase activity"/>
    <property type="evidence" value="ECO:0007669"/>
    <property type="project" value="UniProtKB-UniRule"/>
</dbReference>
<feature type="active site" description="Proton acceptor; for processing activity" evidence="15">
    <location>
        <position position="70"/>
    </location>
</feature>
<evidence type="ECO:0000256" key="14">
    <source>
        <dbReference type="ARBA" id="ARBA00061583"/>
    </source>
</evidence>
<comment type="cofactor">
    <cofactor evidence="15">
        <name>pyruvate</name>
        <dbReference type="ChEBI" id="CHEBI:15361"/>
    </cofactor>
    <text evidence="15">Binds 1 pyruvoyl group covalently per subunit.</text>
</comment>
<keyword evidence="4 15" id="KW-0210">Decarboxylase</keyword>
<comment type="pathway">
    <text evidence="1 15">Amine and polyamine biosynthesis; S-adenosylmethioninamine biosynthesis; S-adenosylmethioninamine from S-adenosyl-L-methionine: step 1/1.</text>
</comment>
<comment type="subunit">
    <text evidence="2 15">Heterotetramer of two alpha and two beta chains arranged as a dimer of alpha/beta heterodimers.</text>
</comment>
<keyword evidence="3 15" id="KW-0949">S-adenosyl-L-methionine</keyword>
<organism evidence="16 17">
    <name type="scientific">Kryptobacter tengchongensis</name>
    <dbReference type="NCBI Taxonomy" id="1643429"/>
    <lineage>
        <taxon>Bacteria</taxon>
        <taxon>Pseudomonadati</taxon>
        <taxon>Candidatus Kryptoniota</taxon>
        <taxon>Candidatus Kryptobacter</taxon>
    </lineage>
</organism>
<feature type="modified residue" description="Pyruvic acid (Ser); by autocatalysis" evidence="15">
    <location>
        <position position="65"/>
    </location>
</feature>
<evidence type="ECO:0000313" key="16">
    <source>
        <dbReference type="EMBL" id="CUT04277.1"/>
    </source>
</evidence>
<dbReference type="SUPFAM" id="SSF56276">
    <property type="entry name" value="S-adenosylmethionine decarboxylase"/>
    <property type="match status" value="1"/>
</dbReference>
<keyword evidence="5 15" id="KW-0068">Autocatalytic cleavage</keyword>
<name>A0A656DBC5_KRYT1</name>
<dbReference type="Gene3D" id="3.30.360.110">
    <property type="entry name" value="S-adenosylmethionine decarboxylase domain"/>
    <property type="match status" value="1"/>
</dbReference>
<evidence type="ECO:0000256" key="4">
    <source>
        <dbReference type="ARBA" id="ARBA00022793"/>
    </source>
</evidence>
<dbReference type="Pfam" id="PF02675">
    <property type="entry name" value="AdoMet_dc"/>
    <property type="match status" value="1"/>
</dbReference>
<accession>A0A656DBC5</accession>
<evidence type="ECO:0000256" key="9">
    <source>
        <dbReference type="ARBA" id="ARBA00023239"/>
    </source>
</evidence>
<dbReference type="HAMAP" id="MF_00464">
    <property type="entry name" value="AdoMetDC_1"/>
    <property type="match status" value="1"/>
</dbReference>
<feature type="chain" id="PRO_5029058396" description="S-adenosylmethionine decarboxylase beta chain" evidence="15">
    <location>
        <begin position="1"/>
        <end position="64"/>
    </location>
</feature>
<dbReference type="GO" id="GO:0008295">
    <property type="term" value="P:spermidine biosynthetic process"/>
    <property type="evidence" value="ECO:0007669"/>
    <property type="project" value="UniProtKB-UniRule"/>
</dbReference>
<evidence type="ECO:0000256" key="7">
    <source>
        <dbReference type="ARBA" id="ARBA00023115"/>
    </source>
</evidence>
<comment type="function">
    <text evidence="13 15">Catalyzes the decarboxylation of S-adenosylmethionine to S-adenosylmethioninamine (dcAdoMet), the propylamine donor required for the synthesis of the polyamines spermine and spermidine from the diamine putrescine.</text>
</comment>
<evidence type="ECO:0000256" key="3">
    <source>
        <dbReference type="ARBA" id="ARBA00022691"/>
    </source>
</evidence>